<dbReference type="AlphaFoldDB" id="A0A951Q366"/>
<dbReference type="Pfam" id="PF25989">
    <property type="entry name" value="YknX_C"/>
    <property type="match status" value="1"/>
</dbReference>
<protein>
    <submittedName>
        <fullName evidence="7">Efflux RND transporter periplasmic adaptor subunit</fullName>
    </submittedName>
</protein>
<keyword evidence="3" id="KW-0812">Transmembrane</keyword>
<feature type="domain" description="YknX-like C-terminal permuted SH3-like" evidence="6">
    <location>
        <begin position="366"/>
        <end position="432"/>
    </location>
</feature>
<gene>
    <name evidence="7" type="ORF">KME32_26305</name>
</gene>
<dbReference type="PANTHER" id="PTHR30469:SF15">
    <property type="entry name" value="HLYD FAMILY OF SECRETION PROTEINS"/>
    <property type="match status" value="1"/>
</dbReference>
<keyword evidence="2" id="KW-0175">Coiled coil</keyword>
<dbReference type="Gene3D" id="1.10.287.470">
    <property type="entry name" value="Helix hairpin bin"/>
    <property type="match status" value="2"/>
</dbReference>
<dbReference type="Proteomes" id="UP000715781">
    <property type="component" value="Unassembled WGS sequence"/>
</dbReference>
<sequence>MKTSQSQGSSSKPSVPSRRVQLGLLTLLLVVGGGVVVWRTVTPISNSASSQMAQGFPPTTVETVALKRGEGIRRIQLLGQVEASKSATLRTQTAGTVERVLVEVGDRVKPGMTIATLDDADQQLALAEAQAKLAQARSELARLEVGTRPEIIAQRRAELRSVQAREREAQQNLKRYQELVAAGAISERALLEERATVDATRAERLKVEAALAEATAGPTREEIAAQKASVAAAVSAVNQAQLTLARTEVKAPAAGIVRSREVSVGDLVESRDPVLTLVNSNELDVFLELPEQLSGSITPGLPVELTARAIPNWQKRATISGVVPAANAASRRQMVRVRLQNPPQNLLPKMAIAAELQLQVEPNSFVVPRDALVQRDDNWLVYTVANGKAAQIPVKLVVDMGETMAISSSQLQVGQPVVVRGGEALMHGAPVQIAEQNTRPES</sequence>
<reference evidence="7" key="1">
    <citation type="submission" date="2021-05" db="EMBL/GenBank/DDBJ databases">
        <authorList>
            <person name="Pietrasiak N."/>
            <person name="Ward R."/>
            <person name="Stajich J.E."/>
            <person name="Kurbessoian T."/>
        </authorList>
    </citation>
    <scope>NUCLEOTIDE SEQUENCE</scope>
    <source>
        <strain evidence="7">JT2-VF2</strain>
    </source>
</reference>
<comment type="caution">
    <text evidence="7">The sequence shown here is derived from an EMBL/GenBank/DDBJ whole genome shotgun (WGS) entry which is preliminary data.</text>
</comment>
<comment type="similarity">
    <text evidence="1">Belongs to the membrane fusion protein (MFP) (TC 8.A.1) family.</text>
</comment>
<dbReference type="GO" id="GO:1990281">
    <property type="term" value="C:efflux pump complex"/>
    <property type="evidence" value="ECO:0007669"/>
    <property type="project" value="TreeGrafter"/>
</dbReference>
<organism evidence="7 8">
    <name type="scientific">Mojavia pulchra JT2-VF2</name>
    <dbReference type="NCBI Taxonomy" id="287848"/>
    <lineage>
        <taxon>Bacteria</taxon>
        <taxon>Bacillati</taxon>
        <taxon>Cyanobacteriota</taxon>
        <taxon>Cyanophyceae</taxon>
        <taxon>Nostocales</taxon>
        <taxon>Nostocaceae</taxon>
    </lineage>
</organism>
<feature type="domain" description="CusB-like beta-barrel" evidence="5">
    <location>
        <begin position="287"/>
        <end position="357"/>
    </location>
</feature>
<keyword evidence="3" id="KW-0472">Membrane</keyword>
<dbReference type="NCBIfam" id="TIGR01730">
    <property type="entry name" value="RND_mfp"/>
    <property type="match status" value="1"/>
</dbReference>
<evidence type="ECO:0000256" key="3">
    <source>
        <dbReference type="SAM" id="Phobius"/>
    </source>
</evidence>
<dbReference type="InterPro" id="IPR058637">
    <property type="entry name" value="YknX-like_C"/>
</dbReference>
<evidence type="ECO:0000259" key="5">
    <source>
        <dbReference type="Pfam" id="PF25954"/>
    </source>
</evidence>
<evidence type="ECO:0000256" key="2">
    <source>
        <dbReference type="SAM" id="Coils"/>
    </source>
</evidence>
<feature type="coiled-coil region" evidence="2">
    <location>
        <begin position="117"/>
        <end position="179"/>
    </location>
</feature>
<feature type="domain" description="YbhG-like alpha-helical hairpin" evidence="4">
    <location>
        <begin position="117"/>
        <end position="244"/>
    </location>
</feature>
<dbReference type="EMBL" id="JAHHHN010000023">
    <property type="protein sequence ID" value="MBW4564578.1"/>
    <property type="molecule type" value="Genomic_DNA"/>
</dbReference>
<name>A0A951Q366_9NOST</name>
<dbReference type="Pfam" id="PF25881">
    <property type="entry name" value="HH_YBHG"/>
    <property type="match status" value="1"/>
</dbReference>
<dbReference type="InterPro" id="IPR059052">
    <property type="entry name" value="HH_YbhG-like"/>
</dbReference>
<dbReference type="GO" id="GO:0015562">
    <property type="term" value="F:efflux transmembrane transporter activity"/>
    <property type="evidence" value="ECO:0007669"/>
    <property type="project" value="TreeGrafter"/>
</dbReference>
<keyword evidence="3" id="KW-1133">Transmembrane helix</keyword>
<accession>A0A951Q366</accession>
<evidence type="ECO:0000259" key="4">
    <source>
        <dbReference type="Pfam" id="PF25881"/>
    </source>
</evidence>
<dbReference type="SUPFAM" id="SSF111369">
    <property type="entry name" value="HlyD-like secretion proteins"/>
    <property type="match status" value="2"/>
</dbReference>
<evidence type="ECO:0000313" key="8">
    <source>
        <dbReference type="Proteomes" id="UP000715781"/>
    </source>
</evidence>
<dbReference type="InterPro" id="IPR058792">
    <property type="entry name" value="Beta-barrel_RND_2"/>
</dbReference>
<feature type="transmembrane region" description="Helical" evidence="3">
    <location>
        <begin position="20"/>
        <end position="41"/>
    </location>
</feature>
<reference evidence="7" key="2">
    <citation type="journal article" date="2022" name="Microbiol. Resour. Announc.">
        <title>Metagenome Sequencing to Explore Phylogenomics of Terrestrial Cyanobacteria.</title>
        <authorList>
            <person name="Ward R.D."/>
            <person name="Stajich J.E."/>
            <person name="Johansen J.R."/>
            <person name="Huntemann M."/>
            <person name="Clum A."/>
            <person name="Foster B."/>
            <person name="Foster B."/>
            <person name="Roux S."/>
            <person name="Palaniappan K."/>
            <person name="Varghese N."/>
            <person name="Mukherjee S."/>
            <person name="Reddy T.B.K."/>
            <person name="Daum C."/>
            <person name="Copeland A."/>
            <person name="Chen I.A."/>
            <person name="Ivanova N.N."/>
            <person name="Kyrpides N.C."/>
            <person name="Shapiro N."/>
            <person name="Eloe-Fadrosh E.A."/>
            <person name="Pietrasiak N."/>
        </authorList>
    </citation>
    <scope>NUCLEOTIDE SEQUENCE</scope>
    <source>
        <strain evidence="7">JT2-VF2</strain>
    </source>
</reference>
<dbReference type="PANTHER" id="PTHR30469">
    <property type="entry name" value="MULTIDRUG RESISTANCE PROTEIN MDTA"/>
    <property type="match status" value="1"/>
</dbReference>
<dbReference type="Gene3D" id="2.40.50.100">
    <property type="match status" value="2"/>
</dbReference>
<dbReference type="Gene3D" id="2.40.420.20">
    <property type="match status" value="1"/>
</dbReference>
<dbReference type="Pfam" id="PF25954">
    <property type="entry name" value="Beta-barrel_RND_2"/>
    <property type="match status" value="1"/>
</dbReference>
<evidence type="ECO:0000256" key="1">
    <source>
        <dbReference type="ARBA" id="ARBA00009477"/>
    </source>
</evidence>
<proteinExistence type="inferred from homology"/>
<evidence type="ECO:0000313" key="7">
    <source>
        <dbReference type="EMBL" id="MBW4564578.1"/>
    </source>
</evidence>
<evidence type="ECO:0000259" key="6">
    <source>
        <dbReference type="Pfam" id="PF25989"/>
    </source>
</evidence>
<dbReference type="InterPro" id="IPR006143">
    <property type="entry name" value="RND_pump_MFP"/>
</dbReference>